<name>A0ABP1PKK7_9HEXA</name>
<keyword evidence="2" id="KW-1185">Reference proteome</keyword>
<accession>A0ABP1PKK7</accession>
<proteinExistence type="predicted"/>
<organism evidence="1 2">
    <name type="scientific">Orchesella dallaii</name>
    <dbReference type="NCBI Taxonomy" id="48710"/>
    <lineage>
        <taxon>Eukaryota</taxon>
        <taxon>Metazoa</taxon>
        <taxon>Ecdysozoa</taxon>
        <taxon>Arthropoda</taxon>
        <taxon>Hexapoda</taxon>
        <taxon>Collembola</taxon>
        <taxon>Entomobryomorpha</taxon>
        <taxon>Entomobryoidea</taxon>
        <taxon>Orchesellidae</taxon>
        <taxon>Orchesellinae</taxon>
        <taxon>Orchesella</taxon>
    </lineage>
</organism>
<protein>
    <submittedName>
        <fullName evidence="1">Uncharacterized protein</fullName>
    </submittedName>
</protein>
<evidence type="ECO:0000313" key="1">
    <source>
        <dbReference type="EMBL" id="CAL8070116.1"/>
    </source>
</evidence>
<evidence type="ECO:0000313" key="2">
    <source>
        <dbReference type="Proteomes" id="UP001642540"/>
    </source>
</evidence>
<sequence>MRKVEDPLVVEIVDLHKGEDFRGILRKIRDVVECGDKSILSDLHLLSWPAPTEADLQAVSRFTRENEITRVYSIGCGTGLLEWLIEKVIRENKENFTVTGIEIDFGWWSGVYAPPTFLPLLYVDKNFNVNEPFGEYNDMALFCYFNNLKIFIDYLAVFKGNFIAILGPISTTQFCAPAPLELVKNNDMPCKEWKLTLFQPFGLGNVDHIAIYKRVL</sequence>
<comment type="caution">
    <text evidence="1">The sequence shown here is derived from an EMBL/GenBank/DDBJ whole genome shotgun (WGS) entry which is preliminary data.</text>
</comment>
<dbReference type="Proteomes" id="UP001642540">
    <property type="component" value="Unassembled WGS sequence"/>
</dbReference>
<reference evidence="1 2" key="1">
    <citation type="submission" date="2024-08" db="EMBL/GenBank/DDBJ databases">
        <authorList>
            <person name="Cucini C."/>
            <person name="Frati F."/>
        </authorList>
    </citation>
    <scope>NUCLEOTIDE SEQUENCE [LARGE SCALE GENOMIC DNA]</scope>
</reference>
<gene>
    <name evidence="1" type="ORF">ODALV1_LOCUS1081</name>
</gene>
<dbReference type="EMBL" id="CAXLJM020000004">
    <property type="protein sequence ID" value="CAL8070116.1"/>
    <property type="molecule type" value="Genomic_DNA"/>
</dbReference>